<proteinExistence type="predicted"/>
<evidence type="ECO:0000313" key="2">
    <source>
        <dbReference type="EMBL" id="TYJ55996.1"/>
    </source>
</evidence>
<reference evidence="2 3" key="1">
    <citation type="submission" date="2017-05" db="EMBL/GenBank/DDBJ databases">
        <title>The Genome Sequence of Tsuchiyaea wingfieldii DSM 27421.</title>
        <authorList>
            <person name="Cuomo C."/>
            <person name="Passer A."/>
            <person name="Billmyre B."/>
            <person name="Heitman J."/>
        </authorList>
    </citation>
    <scope>NUCLEOTIDE SEQUENCE [LARGE SCALE GENOMIC DNA]</scope>
    <source>
        <strain evidence="2 3">DSM 27421</strain>
    </source>
</reference>
<feature type="compositionally biased region" description="Basic and acidic residues" evidence="1">
    <location>
        <begin position="225"/>
        <end position="235"/>
    </location>
</feature>
<dbReference type="EMBL" id="NIDF01000030">
    <property type="protein sequence ID" value="TYJ55996.1"/>
    <property type="molecule type" value="Genomic_DNA"/>
</dbReference>
<feature type="region of interest" description="Disordered" evidence="1">
    <location>
        <begin position="1"/>
        <end position="366"/>
    </location>
</feature>
<feature type="compositionally biased region" description="Basic residues" evidence="1">
    <location>
        <begin position="293"/>
        <end position="307"/>
    </location>
</feature>
<keyword evidence="3" id="KW-1185">Reference proteome</keyword>
<dbReference type="AlphaFoldDB" id="A0A5D3B1G3"/>
<feature type="compositionally biased region" description="Basic and acidic residues" evidence="1">
    <location>
        <begin position="145"/>
        <end position="154"/>
    </location>
</feature>
<feature type="region of interest" description="Disordered" evidence="1">
    <location>
        <begin position="403"/>
        <end position="594"/>
    </location>
</feature>
<protein>
    <submittedName>
        <fullName evidence="2">Uncharacterized protein</fullName>
    </submittedName>
</protein>
<feature type="compositionally biased region" description="Polar residues" evidence="1">
    <location>
        <begin position="470"/>
        <end position="480"/>
    </location>
</feature>
<feature type="compositionally biased region" description="Polar residues" evidence="1">
    <location>
        <begin position="106"/>
        <end position="131"/>
    </location>
</feature>
<name>A0A5D3B1G3_9TREE</name>
<comment type="caution">
    <text evidence="2">The sequence shown here is derived from an EMBL/GenBank/DDBJ whole genome shotgun (WGS) entry which is preliminary data.</text>
</comment>
<feature type="compositionally biased region" description="Polar residues" evidence="1">
    <location>
        <begin position="516"/>
        <end position="539"/>
    </location>
</feature>
<sequence length="594" mass="67031">MSNESIDPIDPVRTKRIHPPARYYSQDSSPNDPEYTERSRSRSRSPSPVRTSRPDTPDTDESDVESIHRDLSNFNPRLELEYEYGGRSSDNTSARSRFKQWLHQKASAQRQRSTAETPPTNSSGPSYTQRGPRSYQPYSEDVPEETDRTFHDDTDSLFDIGGDVDPSAEVRGERVGAGGKGSEGYEASRGRGLDESSASTPRNLTFDDFLPKSVFGNHPPPPDPSRSHPSPEPDRYLMSGALPDVRRNRYEDVDDDPLVYTKPKEGSDHEYRGRSRSRFTDERSNVAEEEPRSRRRSWSRGRSRSRSRSSFADTTDGTESRQSPPPPTEASRRDRLRDMLGLPRLDIQPPPPPVETPQRDPPAPSTLWERFTETGVETNLYARGEAVARRMIMESQMSQMSQMNDTYPSNMSSSRFGPPSQFGYGMDDYDSWQPQPRPSFVRPSGPSFSQFGQPSGPSFSQFSRPPFRQSFPTPQQQRFSDTWEDDAPDATAETEEDYYDPHMPPQRQPVRFGGTPLQSLGTPRTSFGPQSYNRSTGLRSDQEPPFMRQPPPPGTSIPGYGVYTADNRFVPSAMSGQSQRPMPFGGGPRDFSRY</sequence>
<dbReference type="Proteomes" id="UP000322245">
    <property type="component" value="Unassembled WGS sequence"/>
</dbReference>
<evidence type="ECO:0000313" key="3">
    <source>
        <dbReference type="Proteomes" id="UP000322245"/>
    </source>
</evidence>
<evidence type="ECO:0000256" key="1">
    <source>
        <dbReference type="SAM" id="MobiDB-lite"/>
    </source>
</evidence>
<accession>A0A5D3B1G3</accession>
<feature type="compositionally biased region" description="Polar residues" evidence="1">
    <location>
        <begin position="446"/>
        <end position="463"/>
    </location>
</feature>
<feature type="compositionally biased region" description="Polar residues" evidence="1">
    <location>
        <begin position="311"/>
        <end position="322"/>
    </location>
</feature>
<feature type="compositionally biased region" description="Basic and acidic residues" evidence="1">
    <location>
        <begin position="262"/>
        <end position="292"/>
    </location>
</feature>
<organism evidence="2 3">
    <name type="scientific">Cryptococcus floricola</name>
    <dbReference type="NCBI Taxonomy" id="2591691"/>
    <lineage>
        <taxon>Eukaryota</taxon>
        <taxon>Fungi</taxon>
        <taxon>Dikarya</taxon>
        <taxon>Basidiomycota</taxon>
        <taxon>Agaricomycotina</taxon>
        <taxon>Tremellomycetes</taxon>
        <taxon>Tremellales</taxon>
        <taxon>Cryptococcaceae</taxon>
        <taxon>Cryptococcus</taxon>
    </lineage>
</organism>
<feature type="compositionally biased region" description="Polar residues" evidence="1">
    <location>
        <begin position="404"/>
        <end position="415"/>
    </location>
</feature>
<feature type="compositionally biased region" description="Acidic residues" evidence="1">
    <location>
        <begin position="482"/>
        <end position="498"/>
    </location>
</feature>
<feature type="compositionally biased region" description="Pro residues" evidence="1">
    <location>
        <begin position="348"/>
        <end position="364"/>
    </location>
</feature>
<gene>
    <name evidence="2" type="ORF">B9479_003238</name>
</gene>